<evidence type="ECO:0000313" key="1">
    <source>
        <dbReference type="Proteomes" id="UP000504615"/>
    </source>
</evidence>
<dbReference type="RefSeq" id="XP_011637297.1">
    <property type="nucleotide sequence ID" value="XM_011638995.2"/>
</dbReference>
<name>A0A6I9W9P6_9HYME</name>
<dbReference type="GeneID" id="105427330"/>
<gene>
    <name evidence="2" type="primary">LOC105427330</name>
</gene>
<dbReference type="OrthoDB" id="8046116at2759"/>
<sequence length="121" mass="14432">MMFKHGIFIWRFATIHPHRCFVAVSISTTIYRTVRIGVRRISLSIDRGWIRKHGCNFRENCLRFYITAVEEIFKRLPVSDIFLSKLQILLSHIALLSTNREISFHDLFLLLQEWRILTKTI</sequence>
<evidence type="ECO:0000313" key="2">
    <source>
        <dbReference type="RefSeq" id="XP_011637297.1"/>
    </source>
</evidence>
<reference evidence="2" key="1">
    <citation type="submission" date="2025-08" db="UniProtKB">
        <authorList>
            <consortium name="RefSeq"/>
        </authorList>
    </citation>
    <scope>IDENTIFICATION</scope>
</reference>
<dbReference type="KEGG" id="pbar:105427330"/>
<protein>
    <submittedName>
        <fullName evidence="2">Uncharacterized protein LOC105427330</fullName>
    </submittedName>
</protein>
<dbReference type="Proteomes" id="UP000504615">
    <property type="component" value="Unplaced"/>
</dbReference>
<dbReference type="AlphaFoldDB" id="A0A6I9W9P6"/>
<organism evidence="1 2">
    <name type="scientific">Pogonomyrmex barbatus</name>
    <name type="common">red harvester ant</name>
    <dbReference type="NCBI Taxonomy" id="144034"/>
    <lineage>
        <taxon>Eukaryota</taxon>
        <taxon>Metazoa</taxon>
        <taxon>Ecdysozoa</taxon>
        <taxon>Arthropoda</taxon>
        <taxon>Hexapoda</taxon>
        <taxon>Insecta</taxon>
        <taxon>Pterygota</taxon>
        <taxon>Neoptera</taxon>
        <taxon>Endopterygota</taxon>
        <taxon>Hymenoptera</taxon>
        <taxon>Apocrita</taxon>
        <taxon>Aculeata</taxon>
        <taxon>Formicoidea</taxon>
        <taxon>Formicidae</taxon>
        <taxon>Myrmicinae</taxon>
        <taxon>Pogonomyrmex</taxon>
    </lineage>
</organism>
<accession>A0A6I9W9P6</accession>
<keyword evidence="1" id="KW-1185">Reference proteome</keyword>
<proteinExistence type="predicted"/>